<feature type="compositionally biased region" description="Polar residues" evidence="1">
    <location>
        <begin position="46"/>
        <end position="86"/>
    </location>
</feature>
<organism evidence="2 3">
    <name type="scientific">Claviceps purpurea (strain 20.1)</name>
    <name type="common">Ergot fungus</name>
    <name type="synonym">Sphacelia segetum</name>
    <dbReference type="NCBI Taxonomy" id="1111077"/>
    <lineage>
        <taxon>Eukaryota</taxon>
        <taxon>Fungi</taxon>
        <taxon>Dikarya</taxon>
        <taxon>Ascomycota</taxon>
        <taxon>Pezizomycotina</taxon>
        <taxon>Sordariomycetes</taxon>
        <taxon>Hypocreomycetidae</taxon>
        <taxon>Hypocreales</taxon>
        <taxon>Clavicipitaceae</taxon>
        <taxon>Claviceps</taxon>
    </lineage>
</organism>
<evidence type="ECO:0000256" key="1">
    <source>
        <dbReference type="SAM" id="MobiDB-lite"/>
    </source>
</evidence>
<reference evidence="2 3" key="1">
    <citation type="journal article" date="2013" name="PLoS Genet.">
        <title>Plant-symbiotic fungi as chemical engineers: Multi-genome analysis of the Clavicipitaceae reveals dynamics of alkaloid loci.</title>
        <authorList>
            <person name="Schardl C.L."/>
            <person name="Young C.A."/>
            <person name="Hesse U."/>
            <person name="Amyotte S.G."/>
            <person name="Andreeva K."/>
            <person name="Calie P.J."/>
            <person name="Fleetwood D.J."/>
            <person name="Haws D.C."/>
            <person name="Moore N."/>
            <person name="Oeser B."/>
            <person name="Panaccione D.G."/>
            <person name="Schweri K.K."/>
            <person name="Voisey C.R."/>
            <person name="Farman M.L."/>
            <person name="Jaromczyk J.W."/>
            <person name="Roe B.A."/>
            <person name="O'Sullivan D.M."/>
            <person name="Scott B."/>
            <person name="Tudzynski P."/>
            <person name="An Z."/>
            <person name="Arnaoudova E.G."/>
            <person name="Bullock C.T."/>
            <person name="Charlton N.D."/>
            <person name="Chen L."/>
            <person name="Cox M."/>
            <person name="Dinkins R.D."/>
            <person name="Florea S."/>
            <person name="Glenn A.E."/>
            <person name="Gordon A."/>
            <person name="Gueldener U."/>
            <person name="Harris D.R."/>
            <person name="Hollin W."/>
            <person name="Jaromczyk J."/>
            <person name="Johnson R.D."/>
            <person name="Khan A.K."/>
            <person name="Leistner E."/>
            <person name="Leuchtmann A."/>
            <person name="Li C."/>
            <person name="Liu J."/>
            <person name="Liu J."/>
            <person name="Liu M."/>
            <person name="Mace W."/>
            <person name="Machado C."/>
            <person name="Nagabhyru P."/>
            <person name="Pan J."/>
            <person name="Schmid J."/>
            <person name="Sugawara K."/>
            <person name="Steiner U."/>
            <person name="Takach J.E."/>
            <person name="Tanaka E."/>
            <person name="Webb J.S."/>
            <person name="Wilson E.V."/>
            <person name="Wiseman J.L."/>
            <person name="Yoshida R."/>
            <person name="Zeng Z."/>
        </authorList>
    </citation>
    <scope>NUCLEOTIDE SEQUENCE [LARGE SCALE GENOMIC DNA]</scope>
    <source>
        <strain evidence="2 3">20.1</strain>
    </source>
</reference>
<evidence type="ECO:0000313" key="3">
    <source>
        <dbReference type="Proteomes" id="UP000016801"/>
    </source>
</evidence>
<dbReference type="HOGENOM" id="CLU_1758617_0_0_1"/>
<dbReference type="AlphaFoldDB" id="M1WF58"/>
<accession>M1WF58</accession>
<protein>
    <submittedName>
        <fullName evidence="2">Uncharacterized protein</fullName>
    </submittedName>
</protein>
<sequence>MATPPQGAGNSNDLRTPVNATQGARDFLVNDDYQFNFDDFIGPRPSDTTNSDAAQQDSRAISTPAASGNTLLDSPHFQFSGSTPVTVGQDADRLINELDRDRAVKLRLFRDMCAAFDQAASGYASGPGLGTPSPRSSSRVTWDSGLWP</sequence>
<gene>
    <name evidence="2" type="ORF">CPUR_04483</name>
</gene>
<feature type="region of interest" description="Disordered" evidence="1">
    <location>
        <begin position="1"/>
        <end position="23"/>
    </location>
</feature>
<dbReference type="EMBL" id="CAGA01000023">
    <property type="protein sequence ID" value="CCE30634.1"/>
    <property type="molecule type" value="Genomic_DNA"/>
</dbReference>
<dbReference type="VEuPathDB" id="FungiDB:CPUR_04483"/>
<keyword evidence="3" id="KW-1185">Reference proteome</keyword>
<dbReference type="Proteomes" id="UP000016801">
    <property type="component" value="Unassembled WGS sequence"/>
</dbReference>
<proteinExistence type="predicted"/>
<feature type="region of interest" description="Disordered" evidence="1">
    <location>
        <begin position="123"/>
        <end position="148"/>
    </location>
</feature>
<evidence type="ECO:0000313" key="2">
    <source>
        <dbReference type="EMBL" id="CCE30634.1"/>
    </source>
</evidence>
<comment type="caution">
    <text evidence="2">The sequence shown here is derived from an EMBL/GenBank/DDBJ whole genome shotgun (WGS) entry which is preliminary data.</text>
</comment>
<feature type="compositionally biased region" description="Polar residues" evidence="1">
    <location>
        <begin position="8"/>
        <end position="22"/>
    </location>
</feature>
<name>M1WF58_CLAP2</name>
<dbReference type="OrthoDB" id="4960010at2759"/>
<feature type="region of interest" description="Disordered" evidence="1">
    <location>
        <begin position="39"/>
        <end position="86"/>
    </location>
</feature>